<protein>
    <submittedName>
        <fullName evidence="2">Uncharacterized protein</fullName>
    </submittedName>
</protein>
<proteinExistence type="predicted"/>
<reference evidence="2" key="1">
    <citation type="submission" date="2016-11" db="UniProtKB">
        <authorList>
            <consortium name="WormBaseParasite"/>
        </authorList>
    </citation>
    <scope>IDENTIFICATION</scope>
</reference>
<dbReference type="Proteomes" id="UP000095281">
    <property type="component" value="Unplaced"/>
</dbReference>
<evidence type="ECO:0000313" key="1">
    <source>
        <dbReference type="Proteomes" id="UP000095281"/>
    </source>
</evidence>
<dbReference type="AlphaFoldDB" id="A0A1I8B1V7"/>
<name>A0A1I8B1V7_MELHA</name>
<dbReference type="WBParaSite" id="MhA1_Contig123.frz3.gene53">
    <property type="protein sequence ID" value="MhA1_Contig123.frz3.gene53"/>
    <property type="gene ID" value="MhA1_Contig123.frz3.gene53"/>
</dbReference>
<organism evidence="1 2">
    <name type="scientific">Meloidogyne hapla</name>
    <name type="common">Root-knot nematode worm</name>
    <dbReference type="NCBI Taxonomy" id="6305"/>
    <lineage>
        <taxon>Eukaryota</taxon>
        <taxon>Metazoa</taxon>
        <taxon>Ecdysozoa</taxon>
        <taxon>Nematoda</taxon>
        <taxon>Chromadorea</taxon>
        <taxon>Rhabditida</taxon>
        <taxon>Tylenchina</taxon>
        <taxon>Tylenchomorpha</taxon>
        <taxon>Tylenchoidea</taxon>
        <taxon>Meloidogynidae</taxon>
        <taxon>Meloidogyninae</taxon>
        <taxon>Meloidogyne</taxon>
    </lineage>
</organism>
<sequence>MVTTNILIKPDKQQQISASCSLLESLESALDEFTKLKIEGDCKIPTDCKTMRRTGLQLSSRLTCKYSLKRM</sequence>
<accession>A0A1I8B1V7</accession>
<keyword evidence="1" id="KW-1185">Reference proteome</keyword>
<evidence type="ECO:0000313" key="2">
    <source>
        <dbReference type="WBParaSite" id="MhA1_Contig123.frz3.gene53"/>
    </source>
</evidence>